<gene>
    <name evidence="1" type="ORF">DPMN_159596</name>
</gene>
<dbReference type="Proteomes" id="UP000828390">
    <property type="component" value="Unassembled WGS sequence"/>
</dbReference>
<evidence type="ECO:0000313" key="2">
    <source>
        <dbReference type="Proteomes" id="UP000828390"/>
    </source>
</evidence>
<dbReference type="PANTHER" id="PTHR14449:SF2">
    <property type="entry name" value="FANCONI ANEMIA GROUP F PROTEIN"/>
    <property type="match status" value="1"/>
</dbReference>
<sequence>MLAFSEVLKNIYTFANILTQAYGEDVKEWKENSLHNAQNWAKYCENVEKQTRGKPYRSELNQHIEGMTVVLNPAALLHLNLDILSKAQSYLIQVLSENPFMPQKLIAVKLSLDPSAAAQQISTCTSNMEQAPLKRLICNNEVYETHCTRKYGQYLLSRLVYLHNMQHSAKRLDRFLEKLLSEITSLTDGWSIAMFALLGEVSDIDAVESIKEKITQIVFGKLSSCLHNCPVAMLCVACCHDDIFTQFYLSYLEAWGKQMTPVYGSRPDGSLYHWRHNTDESMKDYFALNQSIKALMNSQDKRLCSVVKLRLKSMADESFVNVWRDLLKVLPF</sequence>
<dbReference type="OrthoDB" id="6429998at2759"/>
<dbReference type="PANTHER" id="PTHR14449">
    <property type="entry name" value="FANCONI ANEMIA GROUP F PROTEIN FANCF"/>
    <property type="match status" value="1"/>
</dbReference>
<dbReference type="EMBL" id="JAIWYP010000008">
    <property type="protein sequence ID" value="KAH3781694.1"/>
    <property type="molecule type" value="Genomic_DNA"/>
</dbReference>
<dbReference type="InterPro" id="IPR038505">
    <property type="entry name" value="FANCF_C_sf"/>
</dbReference>
<dbReference type="GO" id="GO:0043240">
    <property type="term" value="C:Fanconi anaemia nuclear complex"/>
    <property type="evidence" value="ECO:0007669"/>
    <property type="project" value="InterPro"/>
</dbReference>
<name>A0A9D4ELQ2_DREPO</name>
<dbReference type="AlphaFoldDB" id="A0A9D4ELQ2"/>
<dbReference type="Gene3D" id="1.25.40.490">
    <property type="match status" value="1"/>
</dbReference>
<comment type="caution">
    <text evidence="1">The sequence shown here is derived from an EMBL/GenBank/DDBJ whole genome shotgun (WGS) entry which is preliminary data.</text>
</comment>
<dbReference type="InterPro" id="IPR035428">
    <property type="entry name" value="FANCF"/>
</dbReference>
<accession>A0A9D4ELQ2</accession>
<dbReference type="GO" id="GO:0036297">
    <property type="term" value="P:interstrand cross-link repair"/>
    <property type="evidence" value="ECO:0007669"/>
    <property type="project" value="InterPro"/>
</dbReference>
<evidence type="ECO:0000313" key="1">
    <source>
        <dbReference type="EMBL" id="KAH3781694.1"/>
    </source>
</evidence>
<keyword evidence="2" id="KW-1185">Reference proteome</keyword>
<organism evidence="1 2">
    <name type="scientific">Dreissena polymorpha</name>
    <name type="common">Zebra mussel</name>
    <name type="synonym">Mytilus polymorpha</name>
    <dbReference type="NCBI Taxonomy" id="45954"/>
    <lineage>
        <taxon>Eukaryota</taxon>
        <taxon>Metazoa</taxon>
        <taxon>Spiralia</taxon>
        <taxon>Lophotrochozoa</taxon>
        <taxon>Mollusca</taxon>
        <taxon>Bivalvia</taxon>
        <taxon>Autobranchia</taxon>
        <taxon>Heteroconchia</taxon>
        <taxon>Euheterodonta</taxon>
        <taxon>Imparidentia</taxon>
        <taxon>Neoheterodontei</taxon>
        <taxon>Myida</taxon>
        <taxon>Dreissenoidea</taxon>
        <taxon>Dreissenidae</taxon>
        <taxon>Dreissena</taxon>
    </lineage>
</organism>
<proteinExistence type="predicted"/>
<reference evidence="1" key="2">
    <citation type="submission" date="2020-11" db="EMBL/GenBank/DDBJ databases">
        <authorList>
            <person name="McCartney M.A."/>
            <person name="Auch B."/>
            <person name="Kono T."/>
            <person name="Mallez S."/>
            <person name="Becker A."/>
            <person name="Gohl D.M."/>
            <person name="Silverstein K.A.T."/>
            <person name="Koren S."/>
            <person name="Bechman K.B."/>
            <person name="Herman A."/>
            <person name="Abrahante J.E."/>
            <person name="Garbe J."/>
        </authorList>
    </citation>
    <scope>NUCLEOTIDE SEQUENCE</scope>
    <source>
        <strain evidence="1">Duluth1</strain>
        <tissue evidence="1">Whole animal</tissue>
    </source>
</reference>
<reference evidence="1" key="1">
    <citation type="journal article" date="2019" name="bioRxiv">
        <title>The Genome of the Zebra Mussel, Dreissena polymorpha: A Resource for Invasive Species Research.</title>
        <authorList>
            <person name="McCartney M.A."/>
            <person name="Auch B."/>
            <person name="Kono T."/>
            <person name="Mallez S."/>
            <person name="Zhang Y."/>
            <person name="Obille A."/>
            <person name="Becker A."/>
            <person name="Abrahante J.E."/>
            <person name="Garbe J."/>
            <person name="Badalamenti J.P."/>
            <person name="Herman A."/>
            <person name="Mangelson H."/>
            <person name="Liachko I."/>
            <person name="Sullivan S."/>
            <person name="Sone E.D."/>
            <person name="Koren S."/>
            <person name="Silverstein K.A.T."/>
            <person name="Beckman K.B."/>
            <person name="Gohl D.M."/>
        </authorList>
    </citation>
    <scope>NUCLEOTIDE SEQUENCE</scope>
    <source>
        <strain evidence="1">Duluth1</strain>
        <tissue evidence="1">Whole animal</tissue>
    </source>
</reference>
<dbReference type="Pfam" id="PF11107">
    <property type="entry name" value="FANCF"/>
    <property type="match status" value="1"/>
</dbReference>
<protein>
    <submittedName>
        <fullName evidence="1">Uncharacterized protein</fullName>
    </submittedName>
</protein>